<dbReference type="SUPFAM" id="SSF52972">
    <property type="entry name" value="ITPase-like"/>
    <property type="match status" value="1"/>
</dbReference>
<dbReference type="GO" id="GO:0016787">
    <property type="term" value="F:hydrolase activity"/>
    <property type="evidence" value="ECO:0007669"/>
    <property type="project" value="UniProtKB-KW"/>
</dbReference>
<dbReference type="Pfam" id="PF02545">
    <property type="entry name" value="Maf"/>
    <property type="match status" value="1"/>
</dbReference>
<dbReference type="InterPro" id="IPR003697">
    <property type="entry name" value="Maf-like"/>
</dbReference>
<comment type="caution">
    <text evidence="3">Lacks conserved residue(s) required for the propagation of feature annotation.</text>
</comment>
<keyword evidence="2 3" id="KW-0378">Hydrolase</keyword>
<dbReference type="CDD" id="cd00555">
    <property type="entry name" value="Maf"/>
    <property type="match status" value="1"/>
</dbReference>
<protein>
    <recommendedName>
        <fullName evidence="3">dTTP/UTP pyrophosphatase</fullName>
        <shortName evidence="3">dTTPase/UTPase</shortName>
        <ecNumber evidence="3">3.6.1.9</ecNumber>
    </recommendedName>
    <alternativeName>
        <fullName evidence="3">Nucleoside triphosphate pyrophosphatase</fullName>
    </alternativeName>
    <alternativeName>
        <fullName evidence="3">Nucleotide pyrophosphatase</fullName>
        <shortName evidence="3">Nucleotide PPase</shortName>
    </alternativeName>
</protein>
<feature type="active site" description="Proton acceptor" evidence="3">
    <location>
        <position position="92"/>
    </location>
</feature>
<keyword evidence="3" id="KW-0963">Cytoplasm</keyword>
<evidence type="ECO:0000256" key="1">
    <source>
        <dbReference type="ARBA" id="ARBA00001968"/>
    </source>
</evidence>
<organism evidence="4 5">
    <name type="scientific">Paenibacillus yanchengensis</name>
    <dbReference type="NCBI Taxonomy" id="2035833"/>
    <lineage>
        <taxon>Bacteria</taxon>
        <taxon>Bacillati</taxon>
        <taxon>Bacillota</taxon>
        <taxon>Bacilli</taxon>
        <taxon>Bacillales</taxon>
        <taxon>Paenibacillaceae</taxon>
        <taxon>Paenibacillus</taxon>
    </lineage>
</organism>
<name>A0ABW4YLC2_9BACL</name>
<feature type="site" description="Important for substrate specificity" evidence="3">
    <location>
        <position position="93"/>
    </location>
</feature>
<reference evidence="5" key="1">
    <citation type="journal article" date="2019" name="Int. J. Syst. Evol. Microbiol.">
        <title>The Global Catalogue of Microorganisms (GCM) 10K type strain sequencing project: providing services to taxonomists for standard genome sequencing and annotation.</title>
        <authorList>
            <consortium name="The Broad Institute Genomics Platform"/>
            <consortium name="The Broad Institute Genome Sequencing Center for Infectious Disease"/>
            <person name="Wu L."/>
            <person name="Ma J."/>
        </authorList>
    </citation>
    <scope>NUCLEOTIDE SEQUENCE [LARGE SCALE GENOMIC DNA]</scope>
    <source>
        <strain evidence="5">GH52</strain>
    </source>
</reference>
<comment type="catalytic activity">
    <reaction evidence="3">
        <text>UTP + H2O = UMP + diphosphate + H(+)</text>
        <dbReference type="Rhea" id="RHEA:29395"/>
        <dbReference type="ChEBI" id="CHEBI:15377"/>
        <dbReference type="ChEBI" id="CHEBI:15378"/>
        <dbReference type="ChEBI" id="CHEBI:33019"/>
        <dbReference type="ChEBI" id="CHEBI:46398"/>
        <dbReference type="ChEBI" id="CHEBI:57865"/>
        <dbReference type="EC" id="3.6.1.9"/>
    </reaction>
</comment>
<accession>A0ABW4YLC2</accession>
<dbReference type="HAMAP" id="MF_00528">
    <property type="entry name" value="Maf"/>
    <property type="match status" value="1"/>
</dbReference>
<dbReference type="EMBL" id="JBHUHO010000030">
    <property type="protein sequence ID" value="MFD2116481.1"/>
    <property type="molecule type" value="Genomic_DNA"/>
</dbReference>
<dbReference type="Proteomes" id="UP001597362">
    <property type="component" value="Unassembled WGS sequence"/>
</dbReference>
<comment type="function">
    <text evidence="3">Nucleoside triphosphate pyrophosphatase that hydrolyzes dTTP and UTP. May have a dual role in cell division arrest and in preventing the incorporation of modified nucleotides into cellular nucleic acids.</text>
</comment>
<keyword evidence="3" id="KW-0546">Nucleotide metabolism</keyword>
<gene>
    <name evidence="4" type="ORF">ACFSJH_12180</name>
</gene>
<dbReference type="PANTHER" id="PTHR43213">
    <property type="entry name" value="BIFUNCTIONAL DTTP/UTP PYROPHOSPHATASE/METHYLTRANSFERASE PROTEIN-RELATED"/>
    <property type="match status" value="1"/>
</dbReference>
<dbReference type="InterPro" id="IPR029001">
    <property type="entry name" value="ITPase-like_fam"/>
</dbReference>
<evidence type="ECO:0000256" key="3">
    <source>
        <dbReference type="HAMAP-Rule" id="MF_00528"/>
    </source>
</evidence>
<evidence type="ECO:0000313" key="5">
    <source>
        <dbReference type="Proteomes" id="UP001597362"/>
    </source>
</evidence>
<feature type="site" description="Important for substrate specificity" evidence="3">
    <location>
        <position position="21"/>
    </location>
</feature>
<dbReference type="PANTHER" id="PTHR43213:SF5">
    <property type="entry name" value="BIFUNCTIONAL DTTP_UTP PYROPHOSPHATASE_METHYLTRANSFERASE PROTEIN-RELATED"/>
    <property type="match status" value="1"/>
</dbReference>
<comment type="caution">
    <text evidence="4">The sequence shown here is derived from an EMBL/GenBank/DDBJ whole genome shotgun (WGS) entry which is preliminary data.</text>
</comment>
<evidence type="ECO:0000256" key="2">
    <source>
        <dbReference type="ARBA" id="ARBA00022801"/>
    </source>
</evidence>
<dbReference type="RefSeq" id="WP_377772683.1">
    <property type="nucleotide sequence ID" value="NZ_JBHUHO010000030.1"/>
</dbReference>
<dbReference type="EC" id="3.6.1.9" evidence="3"/>
<sequence>MLKLQNNQRIQQLWLASASPRREQLIKLLGLSVPIVCQPSEVDESYDDSWSAAQIVEQLSLRKGQAVARTLIEQPVKDELGAEFPLLVVGSDTIVVLEDKILGKPVDAADARSMLASLQGKSHYVYTGVAALYVTADDKHFLQQEFASNTVIPFGDIGQYRILSEGVDRSVKIITGHTASKVTFKSMSDEEIEAYIASGEPFDKAGSYGVQGLGAVFIEKIEGDFYSIMGLPINLLYKILLAKGISPFVEK</sequence>
<comment type="subcellular location">
    <subcellularLocation>
        <location evidence="3">Cytoplasm</location>
    </subcellularLocation>
</comment>
<dbReference type="Gene3D" id="3.90.950.10">
    <property type="match status" value="1"/>
</dbReference>
<keyword evidence="5" id="KW-1185">Reference proteome</keyword>
<comment type="catalytic activity">
    <reaction evidence="3">
        <text>dTTP + H2O = dTMP + diphosphate + H(+)</text>
        <dbReference type="Rhea" id="RHEA:28534"/>
        <dbReference type="ChEBI" id="CHEBI:15377"/>
        <dbReference type="ChEBI" id="CHEBI:15378"/>
        <dbReference type="ChEBI" id="CHEBI:33019"/>
        <dbReference type="ChEBI" id="CHEBI:37568"/>
        <dbReference type="ChEBI" id="CHEBI:63528"/>
        <dbReference type="EC" id="3.6.1.9"/>
    </reaction>
</comment>
<feature type="site" description="Important for substrate specificity" evidence="3">
    <location>
        <position position="211"/>
    </location>
</feature>
<comment type="similarity">
    <text evidence="3">Belongs to the Maf family. YhdE subfamily.</text>
</comment>
<comment type="cofactor">
    <cofactor evidence="1 3">
        <name>a divalent metal cation</name>
        <dbReference type="ChEBI" id="CHEBI:60240"/>
    </cofactor>
</comment>
<proteinExistence type="inferred from homology"/>
<evidence type="ECO:0000313" key="4">
    <source>
        <dbReference type="EMBL" id="MFD2116481.1"/>
    </source>
</evidence>